<sequence length="112" mass="12452">MLATSRILVEFQKDNVLRNYCVYGDPAYGCYAGLSCPNSNAQPGFQSPTPSFGLVKSVWGYINHDKKVKLRQYPLVAVLLTNCHTYLKPTGNQISKYFGVNPPSMTTYLPLA</sequence>
<evidence type="ECO:0000313" key="1">
    <source>
        <dbReference type="EMBL" id="OQR99312.1"/>
    </source>
</evidence>
<dbReference type="Proteomes" id="UP000243579">
    <property type="component" value="Unassembled WGS sequence"/>
</dbReference>
<accession>A0A1V9ZMV1</accession>
<organism evidence="1 2">
    <name type="scientific">Achlya hypogyna</name>
    <name type="common">Oomycete</name>
    <name type="synonym">Protoachlya hypogyna</name>
    <dbReference type="NCBI Taxonomy" id="1202772"/>
    <lineage>
        <taxon>Eukaryota</taxon>
        <taxon>Sar</taxon>
        <taxon>Stramenopiles</taxon>
        <taxon>Oomycota</taxon>
        <taxon>Saprolegniomycetes</taxon>
        <taxon>Saprolegniales</taxon>
        <taxon>Achlyaceae</taxon>
        <taxon>Achlya</taxon>
    </lineage>
</organism>
<evidence type="ECO:0000313" key="2">
    <source>
        <dbReference type="Proteomes" id="UP000243579"/>
    </source>
</evidence>
<gene>
    <name evidence="1" type="ORF">ACHHYP_07073</name>
</gene>
<dbReference type="AlphaFoldDB" id="A0A1V9ZMV1"/>
<proteinExistence type="predicted"/>
<protein>
    <recommendedName>
        <fullName evidence="3">DDE Tnp4 domain-containing protein</fullName>
    </recommendedName>
</protein>
<comment type="caution">
    <text evidence="1">The sequence shown here is derived from an EMBL/GenBank/DDBJ whole genome shotgun (WGS) entry which is preliminary data.</text>
</comment>
<reference evidence="1 2" key="1">
    <citation type="journal article" date="2014" name="Genome Biol. Evol.">
        <title>The secreted proteins of Achlya hypogyna and Thraustotheca clavata identify the ancestral oomycete secretome and reveal gene acquisitions by horizontal gene transfer.</title>
        <authorList>
            <person name="Misner I."/>
            <person name="Blouin N."/>
            <person name="Leonard G."/>
            <person name="Richards T.A."/>
            <person name="Lane C.E."/>
        </authorList>
    </citation>
    <scope>NUCLEOTIDE SEQUENCE [LARGE SCALE GENOMIC DNA]</scope>
    <source>
        <strain evidence="1 2">ATCC 48635</strain>
    </source>
</reference>
<dbReference type="STRING" id="1202772.A0A1V9ZMV1"/>
<dbReference type="EMBL" id="JNBR01000071">
    <property type="protein sequence ID" value="OQR99312.1"/>
    <property type="molecule type" value="Genomic_DNA"/>
</dbReference>
<keyword evidence="2" id="KW-1185">Reference proteome</keyword>
<dbReference type="OrthoDB" id="71298at2759"/>
<name>A0A1V9ZMV1_ACHHY</name>
<evidence type="ECO:0008006" key="3">
    <source>
        <dbReference type="Google" id="ProtNLM"/>
    </source>
</evidence>